<protein>
    <submittedName>
        <fullName evidence="2">Uncharacterized protein</fullName>
    </submittedName>
</protein>
<evidence type="ECO:0000313" key="2">
    <source>
        <dbReference type="EMBL" id="KAK6539868.1"/>
    </source>
</evidence>
<name>A0AAV9XJ67_9PEZI</name>
<dbReference type="Proteomes" id="UP001365542">
    <property type="component" value="Unassembled WGS sequence"/>
</dbReference>
<feature type="compositionally biased region" description="Polar residues" evidence="1">
    <location>
        <begin position="1"/>
        <end position="13"/>
    </location>
</feature>
<evidence type="ECO:0000313" key="3">
    <source>
        <dbReference type="Proteomes" id="UP001365542"/>
    </source>
</evidence>
<organism evidence="2 3">
    <name type="scientific">Orbilia ellipsospora</name>
    <dbReference type="NCBI Taxonomy" id="2528407"/>
    <lineage>
        <taxon>Eukaryota</taxon>
        <taxon>Fungi</taxon>
        <taxon>Dikarya</taxon>
        <taxon>Ascomycota</taxon>
        <taxon>Pezizomycotina</taxon>
        <taxon>Orbiliomycetes</taxon>
        <taxon>Orbiliales</taxon>
        <taxon>Orbiliaceae</taxon>
        <taxon>Orbilia</taxon>
    </lineage>
</organism>
<accession>A0AAV9XJ67</accession>
<comment type="caution">
    <text evidence="2">The sequence shown here is derived from an EMBL/GenBank/DDBJ whole genome shotgun (WGS) entry which is preliminary data.</text>
</comment>
<reference evidence="2 3" key="1">
    <citation type="submission" date="2019-10" db="EMBL/GenBank/DDBJ databases">
        <authorList>
            <person name="Palmer J.M."/>
        </authorList>
    </citation>
    <scope>NUCLEOTIDE SEQUENCE [LARGE SCALE GENOMIC DNA]</scope>
    <source>
        <strain evidence="2 3">TWF694</strain>
    </source>
</reference>
<dbReference type="EMBL" id="JAVHJO010000005">
    <property type="protein sequence ID" value="KAK6539868.1"/>
    <property type="molecule type" value="Genomic_DNA"/>
</dbReference>
<feature type="region of interest" description="Disordered" evidence="1">
    <location>
        <begin position="67"/>
        <end position="88"/>
    </location>
</feature>
<proteinExistence type="predicted"/>
<dbReference type="AlphaFoldDB" id="A0AAV9XJ67"/>
<sequence length="402" mass="45753">MDSKRGQQSAQSDNYKESNHMTQAPWVQGNHHRARSLESSIEWRRRFFNSREFKNLQEAKVKDLFNIPSHDNQYPPRQDNSKTTVGNTEPREWYDFHFPTGIVLFPYDFTSISGSLAGPINLSQPPPPPPTLKRNASDKSKSSLNGISMSNYKCIKDLKRGDRIILPNDSQIYVLNKGIVPQGVLIVNRVGIQEGTNYDALQVRTFVQLQLYEFILPHRIRSVHLVQTETSLMAKQPLSIPLPGYFILRHAYLLEMEIDSWPEDEDGVDGRLFRFECAFLSESGGITKQRFIAAETIHESVNRLHVSWHVGQKARETNFVKSNKWILWLLKYVPSTASAQSKHLESKWVEAETYQVLAWSTSGILATGSESFGAVQTSDLTSSAKLHEDDMFKLIAAHGSKF</sequence>
<feature type="region of interest" description="Disordered" evidence="1">
    <location>
        <begin position="1"/>
        <end position="32"/>
    </location>
</feature>
<keyword evidence="3" id="KW-1185">Reference proteome</keyword>
<feature type="region of interest" description="Disordered" evidence="1">
    <location>
        <begin position="118"/>
        <end position="145"/>
    </location>
</feature>
<gene>
    <name evidence="2" type="ORF">TWF694_008707</name>
</gene>
<evidence type="ECO:0000256" key="1">
    <source>
        <dbReference type="SAM" id="MobiDB-lite"/>
    </source>
</evidence>